<reference evidence="2" key="1">
    <citation type="submission" date="2019-12" db="EMBL/GenBank/DDBJ databases">
        <title>Whole-genome sequence of Halomicrobium mukohataei pws1.</title>
        <authorList>
            <person name="Verma D.K."/>
            <person name="Gopal K."/>
            <person name="Prasad E.S."/>
        </authorList>
    </citation>
    <scope>NUCLEOTIDE SEQUENCE</scope>
    <source>
        <strain evidence="2">Pws1</strain>
    </source>
</reference>
<protein>
    <submittedName>
        <fullName evidence="2">Uncharacterized protein</fullName>
    </submittedName>
</protein>
<dbReference type="Pfam" id="PF20127">
    <property type="entry name" value="DUF6517"/>
    <property type="match status" value="1"/>
</dbReference>
<dbReference type="AlphaFoldDB" id="A0A847UGV8"/>
<sequence>MSPSDERFPSVPEQRLADGDWTRTDETVETVFQLPGTRVEGATVLYGDERTRRAAAEYGGRDQRWRFFFATKLTFTPSLSPGIGPAMILPTVRSEANRTFKSELRDRGFESIGRGRTERVRVASGDRAKLTQYRAELPLSELDATLPITGWVGVWHGEGFRIGAGAYPDRPVAEVLGIDEPPAVLTRTPERYRNELIELIRAIE</sequence>
<evidence type="ECO:0000313" key="3">
    <source>
        <dbReference type="Proteomes" id="UP000608662"/>
    </source>
</evidence>
<feature type="region of interest" description="Disordered" evidence="1">
    <location>
        <begin position="1"/>
        <end position="20"/>
    </location>
</feature>
<name>A0A847UGV8_9EURY</name>
<proteinExistence type="predicted"/>
<dbReference type="GeneID" id="94360643"/>
<dbReference type="Proteomes" id="UP000608662">
    <property type="component" value="Unassembled WGS sequence"/>
</dbReference>
<dbReference type="RefSeq" id="WP_170095162.1">
    <property type="nucleotide sequence ID" value="NZ_WOYG01000001.1"/>
</dbReference>
<organism evidence="2 3">
    <name type="scientific">Halomicrobium mukohataei</name>
    <dbReference type="NCBI Taxonomy" id="57705"/>
    <lineage>
        <taxon>Archaea</taxon>
        <taxon>Methanobacteriati</taxon>
        <taxon>Methanobacteriota</taxon>
        <taxon>Stenosarchaea group</taxon>
        <taxon>Halobacteria</taxon>
        <taxon>Halobacteriales</taxon>
        <taxon>Haloarculaceae</taxon>
        <taxon>Halomicrobium</taxon>
    </lineage>
</organism>
<dbReference type="EMBL" id="WOYG01000001">
    <property type="protein sequence ID" value="NLV11487.1"/>
    <property type="molecule type" value="Genomic_DNA"/>
</dbReference>
<comment type="caution">
    <text evidence="2">The sequence shown here is derived from an EMBL/GenBank/DDBJ whole genome shotgun (WGS) entry which is preliminary data.</text>
</comment>
<dbReference type="InterPro" id="IPR045396">
    <property type="entry name" value="DUF6517"/>
</dbReference>
<accession>A0A847UGV8</accession>
<evidence type="ECO:0000313" key="2">
    <source>
        <dbReference type="EMBL" id="NLV11487.1"/>
    </source>
</evidence>
<evidence type="ECO:0000256" key="1">
    <source>
        <dbReference type="SAM" id="MobiDB-lite"/>
    </source>
</evidence>
<gene>
    <name evidence="2" type="ORF">GOC74_16280</name>
</gene>